<sequence>MTEHTFYSDRLNGPPPAIHDTLPATASRGLLSLLDTKINANWLAKEFPERCPDGHGTYDTDVAALAANLQALVPGAPWPLLHPDAAVGDETVFDVVEYAAARVAEPVNLQYHSFFGHYELRFNDDEGRAKFRSDVNAILQRGRTMYELTENGEVHRRGTAEVQSVMAGLNPASGDARLDELIGEARSLYTSHRASDRAVALERLWDAFERLKTIDLPGGDKKLSIEKLLSNLDATWRPTIEAEMTTLTNLGNNFAIRHHETRTTPVPEGSASDYLFARMGALITELLAASRRLRPAATVNPWDL</sequence>
<reference evidence="1 2" key="1">
    <citation type="submission" date="2021-05" db="EMBL/GenBank/DDBJ databases">
        <title>Description of Cellulomonas sp. DKR-3 sp. nov.</title>
        <authorList>
            <person name="Dahal R.H."/>
            <person name="Chaudhary D.K."/>
        </authorList>
    </citation>
    <scope>NUCLEOTIDE SEQUENCE [LARGE SCALE GENOMIC DNA]</scope>
    <source>
        <strain evidence="1 2">DKR-3</strain>
    </source>
</reference>
<name>A0ABS5TXL5_9CELL</name>
<gene>
    <name evidence="1" type="ORF">KIN34_06335</name>
</gene>
<comment type="caution">
    <text evidence="1">The sequence shown here is derived from an EMBL/GenBank/DDBJ whole genome shotgun (WGS) entry which is preliminary data.</text>
</comment>
<evidence type="ECO:0008006" key="3">
    <source>
        <dbReference type="Google" id="ProtNLM"/>
    </source>
</evidence>
<dbReference type="Proteomes" id="UP000722125">
    <property type="component" value="Unassembled WGS sequence"/>
</dbReference>
<dbReference type="RefSeq" id="WP_214348229.1">
    <property type="nucleotide sequence ID" value="NZ_JAHBOH010000001.1"/>
</dbReference>
<organism evidence="1 2">
    <name type="scientific">Cellulomonas fulva</name>
    <dbReference type="NCBI Taxonomy" id="2835530"/>
    <lineage>
        <taxon>Bacteria</taxon>
        <taxon>Bacillati</taxon>
        <taxon>Actinomycetota</taxon>
        <taxon>Actinomycetes</taxon>
        <taxon>Micrococcales</taxon>
        <taxon>Cellulomonadaceae</taxon>
        <taxon>Cellulomonas</taxon>
    </lineage>
</organism>
<proteinExistence type="predicted"/>
<evidence type="ECO:0000313" key="1">
    <source>
        <dbReference type="EMBL" id="MBT0993903.1"/>
    </source>
</evidence>
<dbReference type="EMBL" id="JAHBOH010000001">
    <property type="protein sequence ID" value="MBT0993903.1"/>
    <property type="molecule type" value="Genomic_DNA"/>
</dbReference>
<keyword evidence="2" id="KW-1185">Reference proteome</keyword>
<protein>
    <recommendedName>
        <fullName evidence="3">Abortive infection protein-like C-terminal domain-containing protein</fullName>
    </recommendedName>
</protein>
<evidence type="ECO:0000313" key="2">
    <source>
        <dbReference type="Proteomes" id="UP000722125"/>
    </source>
</evidence>
<accession>A0ABS5TXL5</accession>